<protein>
    <submittedName>
        <fullName evidence="3">Uncharacterized protein</fullName>
    </submittedName>
</protein>
<sequence length="80" mass="8411">MRQPTSDADRKKATPKARDNSQNDERLVEILKAGAILAPGATVASNRADSSALSQAYAIVLLMGLMTAAYVHGLVTGQRG</sequence>
<keyword evidence="2" id="KW-0472">Membrane</keyword>
<evidence type="ECO:0000313" key="4">
    <source>
        <dbReference type="Proteomes" id="UP000633219"/>
    </source>
</evidence>
<dbReference type="RefSeq" id="WP_201658129.1">
    <property type="nucleotide sequence ID" value="NZ_JAEQNC010000006.1"/>
</dbReference>
<keyword evidence="2" id="KW-0812">Transmembrane</keyword>
<keyword evidence="4" id="KW-1185">Reference proteome</keyword>
<proteinExistence type="predicted"/>
<gene>
    <name evidence="3" type="ORF">JJB09_12115</name>
</gene>
<keyword evidence="2" id="KW-1133">Transmembrane helix</keyword>
<dbReference type="EMBL" id="JAEQNC010000006">
    <property type="protein sequence ID" value="MBL0372776.1"/>
    <property type="molecule type" value="Genomic_DNA"/>
</dbReference>
<feature type="compositionally biased region" description="Basic and acidic residues" evidence="1">
    <location>
        <begin position="7"/>
        <end position="25"/>
    </location>
</feature>
<accession>A0A936YQN9</accession>
<reference evidence="3" key="1">
    <citation type="submission" date="2021-01" db="EMBL/GenBank/DDBJ databases">
        <title>Rhizobium sp. strain KVB221 16S ribosomal RNA gene Genome sequencing and assembly.</title>
        <authorList>
            <person name="Kang M."/>
        </authorList>
    </citation>
    <scope>NUCLEOTIDE SEQUENCE</scope>
    <source>
        <strain evidence="3">KVB221</strain>
    </source>
</reference>
<name>A0A936YQN9_9HYPH</name>
<evidence type="ECO:0000256" key="1">
    <source>
        <dbReference type="SAM" id="MobiDB-lite"/>
    </source>
</evidence>
<dbReference type="AlphaFoldDB" id="A0A936YQN9"/>
<evidence type="ECO:0000256" key="2">
    <source>
        <dbReference type="SAM" id="Phobius"/>
    </source>
</evidence>
<evidence type="ECO:0000313" key="3">
    <source>
        <dbReference type="EMBL" id="MBL0372776.1"/>
    </source>
</evidence>
<comment type="caution">
    <text evidence="3">The sequence shown here is derived from an EMBL/GenBank/DDBJ whole genome shotgun (WGS) entry which is preliminary data.</text>
</comment>
<feature type="region of interest" description="Disordered" evidence="1">
    <location>
        <begin position="1"/>
        <end position="25"/>
    </location>
</feature>
<feature type="transmembrane region" description="Helical" evidence="2">
    <location>
        <begin position="56"/>
        <end position="75"/>
    </location>
</feature>
<organism evidence="3 4">
    <name type="scientific">Rhizobium setariae</name>
    <dbReference type="NCBI Taxonomy" id="2801340"/>
    <lineage>
        <taxon>Bacteria</taxon>
        <taxon>Pseudomonadati</taxon>
        <taxon>Pseudomonadota</taxon>
        <taxon>Alphaproteobacteria</taxon>
        <taxon>Hyphomicrobiales</taxon>
        <taxon>Rhizobiaceae</taxon>
        <taxon>Rhizobium/Agrobacterium group</taxon>
        <taxon>Rhizobium</taxon>
    </lineage>
</organism>
<dbReference type="Proteomes" id="UP000633219">
    <property type="component" value="Unassembled WGS sequence"/>
</dbReference>